<comment type="caution">
    <text evidence="2">The sequence shown here is derived from an EMBL/GenBank/DDBJ whole genome shotgun (WGS) entry which is preliminary data.</text>
</comment>
<protein>
    <recommendedName>
        <fullName evidence="4">Mu-like prophage FluMu N-terminal domain-containing protein</fullName>
    </recommendedName>
</protein>
<dbReference type="EMBL" id="BAQW01000004">
    <property type="protein sequence ID" value="GBR09500.1"/>
    <property type="molecule type" value="Genomic_DNA"/>
</dbReference>
<gene>
    <name evidence="2" type="ORF">AA0228_0694</name>
</gene>
<evidence type="ECO:0008006" key="4">
    <source>
        <dbReference type="Google" id="ProtNLM"/>
    </source>
</evidence>
<evidence type="ECO:0000256" key="1">
    <source>
        <dbReference type="SAM" id="MobiDB-lite"/>
    </source>
</evidence>
<evidence type="ECO:0000313" key="2">
    <source>
        <dbReference type="EMBL" id="GBR09500.1"/>
    </source>
</evidence>
<proteinExistence type="predicted"/>
<reference evidence="2" key="1">
    <citation type="submission" date="2013-04" db="EMBL/GenBank/DDBJ databases">
        <title>The genome sequencing project of 58 acetic acid bacteria.</title>
        <authorList>
            <person name="Okamoto-Kainuma A."/>
            <person name="Ishikawa M."/>
            <person name="Umino S."/>
            <person name="Koizumi Y."/>
            <person name="Shiwa Y."/>
            <person name="Yoshikawa H."/>
            <person name="Matsutani M."/>
            <person name="Matsushita K."/>
        </authorList>
    </citation>
    <scope>NUCLEOTIDE SEQUENCE</scope>
    <source>
        <strain evidence="2">NRIC 0228</strain>
    </source>
</reference>
<dbReference type="RefSeq" id="WP_099181511.1">
    <property type="nucleotide sequence ID" value="NZ_BAQW01000004.1"/>
</dbReference>
<sequence length="103" mass="11279">MTAKKSTPAAKSTDLPDEVLPPRPEDLPEQELLPPTPRVEFLSMRTSDLEPVSGQIIIVSRQPGLRRAGVVHPPVAVYADGHFSTDEMDALTKEPLLEVIEVL</sequence>
<keyword evidence="3" id="KW-1185">Reference proteome</keyword>
<evidence type="ECO:0000313" key="3">
    <source>
        <dbReference type="Proteomes" id="UP001061070"/>
    </source>
</evidence>
<feature type="region of interest" description="Disordered" evidence="1">
    <location>
        <begin position="1"/>
        <end position="32"/>
    </location>
</feature>
<name>A0ABQ0Q904_9PROT</name>
<dbReference type="Proteomes" id="UP001061070">
    <property type="component" value="Unassembled WGS sequence"/>
</dbReference>
<accession>A0ABQ0Q904</accession>
<organism evidence="2 3">
    <name type="scientific">Gluconobacter frateurii NRIC 0228</name>
    <dbReference type="NCBI Taxonomy" id="1307946"/>
    <lineage>
        <taxon>Bacteria</taxon>
        <taxon>Pseudomonadati</taxon>
        <taxon>Pseudomonadota</taxon>
        <taxon>Alphaproteobacteria</taxon>
        <taxon>Acetobacterales</taxon>
        <taxon>Acetobacteraceae</taxon>
        <taxon>Gluconobacter</taxon>
    </lineage>
</organism>
<dbReference type="SUPFAM" id="SSF160059">
    <property type="entry name" value="PriA/YqbF domain"/>
    <property type="match status" value="1"/>
</dbReference>